<dbReference type="OrthoDB" id="5832882at2759"/>
<evidence type="ECO:0000313" key="2">
    <source>
        <dbReference type="EMBL" id="VDN39440.1"/>
    </source>
</evidence>
<evidence type="ECO:0000256" key="1">
    <source>
        <dbReference type="SAM" id="SignalP"/>
    </source>
</evidence>
<keyword evidence="3" id="KW-1185">Reference proteome</keyword>
<gene>
    <name evidence="2" type="ORF">GPUH_LOCUS22084</name>
</gene>
<reference evidence="2 3" key="2">
    <citation type="submission" date="2018-11" db="EMBL/GenBank/DDBJ databases">
        <authorList>
            <consortium name="Pathogen Informatics"/>
        </authorList>
    </citation>
    <scope>NUCLEOTIDE SEQUENCE [LARGE SCALE GENOMIC DNA]</scope>
</reference>
<sequence length="97" mass="10826">MGDGGGSVIIQRCLLIALVLQFGCNVRQCWATAITSDTAIDFGGVDLPFMATAFVQTGNELHYFSDIEYHETLVSGAPVKRYHLFFGAYFLRHFQIF</sequence>
<proteinExistence type="predicted"/>
<name>A0A183EM92_9BILA</name>
<keyword evidence="1" id="KW-0732">Signal</keyword>
<evidence type="ECO:0000313" key="3">
    <source>
        <dbReference type="Proteomes" id="UP000271098"/>
    </source>
</evidence>
<accession>A0A183EM92</accession>
<feature type="chain" id="PRO_5043139235" evidence="1">
    <location>
        <begin position="32"/>
        <end position="97"/>
    </location>
</feature>
<protein>
    <submittedName>
        <fullName evidence="4">Secreted protein</fullName>
    </submittedName>
</protein>
<dbReference type="AlphaFoldDB" id="A0A183EM92"/>
<dbReference type="WBParaSite" id="GPUH_0002211001-mRNA-1">
    <property type="protein sequence ID" value="GPUH_0002211001-mRNA-1"/>
    <property type="gene ID" value="GPUH_0002211001"/>
</dbReference>
<reference evidence="4" key="1">
    <citation type="submission" date="2016-06" db="UniProtKB">
        <authorList>
            <consortium name="WormBaseParasite"/>
        </authorList>
    </citation>
    <scope>IDENTIFICATION</scope>
</reference>
<organism evidence="4">
    <name type="scientific">Gongylonema pulchrum</name>
    <dbReference type="NCBI Taxonomy" id="637853"/>
    <lineage>
        <taxon>Eukaryota</taxon>
        <taxon>Metazoa</taxon>
        <taxon>Ecdysozoa</taxon>
        <taxon>Nematoda</taxon>
        <taxon>Chromadorea</taxon>
        <taxon>Rhabditida</taxon>
        <taxon>Spirurina</taxon>
        <taxon>Spiruromorpha</taxon>
        <taxon>Spiruroidea</taxon>
        <taxon>Gongylonematidae</taxon>
        <taxon>Gongylonema</taxon>
    </lineage>
</organism>
<dbReference type="Proteomes" id="UP000271098">
    <property type="component" value="Unassembled WGS sequence"/>
</dbReference>
<evidence type="ECO:0000313" key="4">
    <source>
        <dbReference type="WBParaSite" id="GPUH_0002211001-mRNA-1"/>
    </source>
</evidence>
<feature type="signal peptide" evidence="1">
    <location>
        <begin position="1"/>
        <end position="31"/>
    </location>
</feature>
<dbReference type="EMBL" id="UYRT01094196">
    <property type="protein sequence ID" value="VDN39440.1"/>
    <property type="molecule type" value="Genomic_DNA"/>
</dbReference>